<proteinExistence type="predicted"/>
<protein>
    <submittedName>
        <fullName evidence="2">Uncharacterized protein</fullName>
    </submittedName>
</protein>
<sequence length="61" mass="6845">MERAKIKWELVGGELSLALSVTAATEKRGSATKLQQRMDRISQLPKPPHPLRQSCCPSEER</sequence>
<evidence type="ECO:0000256" key="1">
    <source>
        <dbReference type="SAM" id="MobiDB-lite"/>
    </source>
</evidence>
<name>A0ABM8Z0A6_9PROT</name>
<reference evidence="2 3" key="1">
    <citation type="submission" date="2021-10" db="EMBL/GenBank/DDBJ databases">
        <authorList>
            <person name="Koch H."/>
        </authorList>
    </citation>
    <scope>NUCLEOTIDE SEQUENCE [LARGE SCALE GENOMIC DNA]</scope>
    <source>
        <strain evidence="2">6680</strain>
    </source>
</reference>
<evidence type="ECO:0000313" key="2">
    <source>
        <dbReference type="EMBL" id="CAG9933203.1"/>
    </source>
</evidence>
<dbReference type="EMBL" id="OU912926">
    <property type="protein sequence ID" value="CAG9933203.1"/>
    <property type="molecule type" value="Genomic_DNA"/>
</dbReference>
<organism evidence="2 3">
    <name type="scientific">Candidatus Nitrotoga arctica</name>
    <dbReference type="NCBI Taxonomy" id="453162"/>
    <lineage>
        <taxon>Bacteria</taxon>
        <taxon>Pseudomonadati</taxon>
        <taxon>Pseudomonadota</taxon>
        <taxon>Betaproteobacteria</taxon>
        <taxon>Nitrosomonadales</taxon>
        <taxon>Gallionellaceae</taxon>
        <taxon>Candidatus Nitrotoga</taxon>
    </lineage>
</organism>
<keyword evidence="3" id="KW-1185">Reference proteome</keyword>
<feature type="region of interest" description="Disordered" evidence="1">
    <location>
        <begin position="25"/>
        <end position="61"/>
    </location>
</feature>
<dbReference type="RefSeq" id="WP_239797023.1">
    <property type="nucleotide sequence ID" value="NZ_OU912926.1"/>
</dbReference>
<gene>
    <name evidence="2" type="ORF">NTG6680_1954</name>
</gene>
<accession>A0ABM8Z0A6</accession>
<dbReference type="Proteomes" id="UP000839052">
    <property type="component" value="Chromosome"/>
</dbReference>
<evidence type="ECO:0000313" key="3">
    <source>
        <dbReference type="Proteomes" id="UP000839052"/>
    </source>
</evidence>